<protein>
    <submittedName>
        <fullName evidence="1">Uncharacterized protein</fullName>
    </submittedName>
</protein>
<dbReference type="Proteomes" id="UP000593573">
    <property type="component" value="Unassembled WGS sequence"/>
</dbReference>
<dbReference type="AlphaFoldDB" id="A0A7J8V039"/>
<sequence>MLKGQIFDQNPLRTGFEGGASEGEYENSLNLQWAHGKAGEDKVYIVLSGNHLYKAIDKELEGLHWNYEPKISINGNSNIGLECNKEDWEISFNNEISKDNGDVRGNKEQNLCNYRKSSLGVEPEYVPLVNLAGRDKEMVRTYNVMILQLQEKMVVLQLLFWLQTEDRAQEMLDSTEEAYMEMVEKAFDVNPKLTLMGSCILVMLMNDYDAYVMNLENNRVILA</sequence>
<dbReference type="EMBL" id="JABFAB010000008">
    <property type="protein sequence ID" value="MBA0656166.1"/>
    <property type="molecule type" value="Genomic_DNA"/>
</dbReference>
<proteinExistence type="predicted"/>
<comment type="caution">
    <text evidence="1">The sequence shown here is derived from an EMBL/GenBank/DDBJ whole genome shotgun (WGS) entry which is preliminary data.</text>
</comment>
<name>A0A7J8V039_9ROSI</name>
<keyword evidence="2" id="KW-1185">Reference proteome</keyword>
<evidence type="ECO:0000313" key="1">
    <source>
        <dbReference type="EMBL" id="MBA0656166.1"/>
    </source>
</evidence>
<reference evidence="1 2" key="1">
    <citation type="journal article" date="2019" name="Genome Biol. Evol.">
        <title>Insights into the evolution of the New World diploid cottons (Gossypium, subgenus Houzingenia) based on genome sequencing.</title>
        <authorList>
            <person name="Grover C.E."/>
            <person name="Arick M.A. 2nd"/>
            <person name="Thrash A."/>
            <person name="Conover J.L."/>
            <person name="Sanders W.S."/>
            <person name="Peterson D.G."/>
            <person name="Frelichowski J.E."/>
            <person name="Scheffler J.A."/>
            <person name="Scheffler B.E."/>
            <person name="Wendel J.F."/>
        </authorList>
    </citation>
    <scope>NUCLEOTIDE SEQUENCE [LARGE SCALE GENOMIC DNA]</scope>
    <source>
        <strain evidence="1">57</strain>
        <tissue evidence="1">Leaf</tissue>
    </source>
</reference>
<evidence type="ECO:0000313" key="2">
    <source>
        <dbReference type="Proteomes" id="UP000593573"/>
    </source>
</evidence>
<dbReference type="OrthoDB" id="998252at2759"/>
<gene>
    <name evidence="1" type="ORF">Goklo_008550</name>
</gene>
<accession>A0A7J8V039</accession>
<organism evidence="1 2">
    <name type="scientific">Gossypium klotzschianum</name>
    <dbReference type="NCBI Taxonomy" id="34286"/>
    <lineage>
        <taxon>Eukaryota</taxon>
        <taxon>Viridiplantae</taxon>
        <taxon>Streptophyta</taxon>
        <taxon>Embryophyta</taxon>
        <taxon>Tracheophyta</taxon>
        <taxon>Spermatophyta</taxon>
        <taxon>Magnoliopsida</taxon>
        <taxon>eudicotyledons</taxon>
        <taxon>Gunneridae</taxon>
        <taxon>Pentapetalae</taxon>
        <taxon>rosids</taxon>
        <taxon>malvids</taxon>
        <taxon>Malvales</taxon>
        <taxon>Malvaceae</taxon>
        <taxon>Malvoideae</taxon>
        <taxon>Gossypium</taxon>
    </lineage>
</organism>